<gene>
    <name evidence="1" type="ORF">NCTC10786_06065</name>
</gene>
<evidence type="ECO:0000313" key="2">
    <source>
        <dbReference type="Proteomes" id="UP000251584"/>
    </source>
</evidence>
<dbReference type="AlphaFoldDB" id="A0A2X2WL88"/>
<dbReference type="EMBL" id="UAVY01000011">
    <property type="protein sequence ID" value="SQB41776.1"/>
    <property type="molecule type" value="Genomic_DNA"/>
</dbReference>
<reference evidence="1 2" key="1">
    <citation type="submission" date="2018-06" db="EMBL/GenBank/DDBJ databases">
        <authorList>
            <consortium name="Pathogen Informatics"/>
            <person name="Doyle S."/>
        </authorList>
    </citation>
    <scope>NUCLEOTIDE SEQUENCE [LARGE SCALE GENOMIC DNA]</scope>
    <source>
        <strain evidence="1 2">NCTC10786</strain>
    </source>
</reference>
<proteinExistence type="predicted"/>
<dbReference type="Proteomes" id="UP000251584">
    <property type="component" value="Unassembled WGS sequence"/>
</dbReference>
<organism evidence="1 2">
    <name type="scientific">Citrobacter koseri</name>
    <name type="common">Citrobacter diversus</name>
    <dbReference type="NCBI Taxonomy" id="545"/>
    <lineage>
        <taxon>Bacteria</taxon>
        <taxon>Pseudomonadati</taxon>
        <taxon>Pseudomonadota</taxon>
        <taxon>Gammaproteobacteria</taxon>
        <taxon>Enterobacterales</taxon>
        <taxon>Enterobacteriaceae</taxon>
        <taxon>Citrobacter</taxon>
    </lineage>
</organism>
<accession>A0A2X2WL88</accession>
<sequence>MQPLNQAFSRAGAQYGHQANPLFRLPGKFNRLAFQLLPEAVAVQRVTGDASANHRDQRQPLTQAQFARQARFIKNF</sequence>
<name>A0A2X2WL88_CITKO</name>
<evidence type="ECO:0000313" key="1">
    <source>
        <dbReference type="EMBL" id="SQB41776.1"/>
    </source>
</evidence>
<protein>
    <submittedName>
        <fullName evidence="1">Uncharacterized protein</fullName>
    </submittedName>
</protein>